<sequence length="70" mass="7611">MCKNIGFVQEEIDVVESTNDAAPSTIAPIEVSGCVEEQIDVSGSSMIVLEDSLPFTNLMDPIVFCSRFQI</sequence>
<dbReference type="AlphaFoldDB" id="A2Q4C5"/>
<name>A2Q4C5_MEDTR</name>
<organism evidence="1">
    <name type="scientific">Medicago truncatula</name>
    <name type="common">Barrel medic</name>
    <name type="synonym">Medicago tribuloides</name>
    <dbReference type="NCBI Taxonomy" id="3880"/>
    <lineage>
        <taxon>Eukaryota</taxon>
        <taxon>Viridiplantae</taxon>
        <taxon>Streptophyta</taxon>
        <taxon>Embryophyta</taxon>
        <taxon>Tracheophyta</taxon>
        <taxon>Spermatophyta</taxon>
        <taxon>Magnoliopsida</taxon>
        <taxon>eudicotyledons</taxon>
        <taxon>Gunneridae</taxon>
        <taxon>Pentapetalae</taxon>
        <taxon>rosids</taxon>
        <taxon>fabids</taxon>
        <taxon>Fabales</taxon>
        <taxon>Fabaceae</taxon>
        <taxon>Papilionoideae</taxon>
        <taxon>50 kb inversion clade</taxon>
        <taxon>NPAAA clade</taxon>
        <taxon>Hologalegina</taxon>
        <taxon>IRL clade</taxon>
        <taxon>Trifolieae</taxon>
        <taxon>Medicago</taxon>
    </lineage>
</organism>
<reference evidence="1" key="2">
    <citation type="submission" date="2007-03" db="EMBL/GenBank/DDBJ databases">
        <authorList>
            <consortium name="The International Medicago Genome Annotation Group"/>
        </authorList>
    </citation>
    <scope>NUCLEOTIDE SEQUENCE</scope>
</reference>
<accession>A2Q4C5</accession>
<gene>
    <name evidence="1" type="ORF">MtrDRAFT_AC157472g12v2</name>
</gene>
<dbReference type="EMBL" id="AC157472">
    <property type="protein sequence ID" value="ABN08475.1"/>
    <property type="molecule type" value="Genomic_DNA"/>
</dbReference>
<protein>
    <submittedName>
        <fullName evidence="1">Uncharacterized protein</fullName>
    </submittedName>
</protein>
<evidence type="ECO:0000313" key="1">
    <source>
        <dbReference type="EMBL" id="ABN08475.1"/>
    </source>
</evidence>
<proteinExistence type="predicted"/>
<reference evidence="1" key="1">
    <citation type="submission" date="2005-03" db="EMBL/GenBank/DDBJ databases">
        <authorList>
            <person name="Town C.D."/>
        </authorList>
    </citation>
    <scope>NUCLEOTIDE SEQUENCE</scope>
</reference>